<evidence type="ECO:0000313" key="9">
    <source>
        <dbReference type="EMBL" id="KDP23749.1"/>
    </source>
</evidence>
<dbReference type="GO" id="GO:0045893">
    <property type="term" value="P:positive regulation of DNA-templated transcription"/>
    <property type="evidence" value="ECO:0007669"/>
    <property type="project" value="TreeGrafter"/>
</dbReference>
<evidence type="ECO:0000313" key="10">
    <source>
        <dbReference type="Proteomes" id="UP000027138"/>
    </source>
</evidence>
<dbReference type="OrthoDB" id="550883at2759"/>
<evidence type="ECO:0000256" key="3">
    <source>
        <dbReference type="ARBA" id="ARBA00023125"/>
    </source>
</evidence>
<dbReference type="Proteomes" id="UP000027138">
    <property type="component" value="Unassembled WGS sequence"/>
</dbReference>
<feature type="compositionally biased region" description="Basic and acidic residues" evidence="7">
    <location>
        <begin position="1"/>
        <end position="10"/>
    </location>
</feature>
<evidence type="ECO:0000256" key="7">
    <source>
        <dbReference type="SAM" id="MobiDB-lite"/>
    </source>
</evidence>
<dbReference type="PANTHER" id="PTHR31241">
    <property type="entry name" value="DEHYDRATION-RESPONSIVE ELEMENT-BINDING PROTEIN 2C"/>
    <property type="match status" value="1"/>
</dbReference>
<dbReference type="CDD" id="cd00018">
    <property type="entry name" value="AP2"/>
    <property type="match status" value="1"/>
</dbReference>
<evidence type="ECO:0000256" key="1">
    <source>
        <dbReference type="ARBA" id="ARBA00004123"/>
    </source>
</evidence>
<keyword evidence="5" id="KW-0539">Nucleus</keyword>
<proteinExistence type="inferred from homology"/>
<keyword evidence="3" id="KW-0238">DNA-binding</keyword>
<reference evidence="9 10" key="1">
    <citation type="journal article" date="2014" name="PLoS ONE">
        <title>Global Analysis of Gene Expression Profiles in Physic Nut (Jatropha curcas L.) Seedlings Exposed to Salt Stress.</title>
        <authorList>
            <person name="Zhang L."/>
            <person name="Zhang C."/>
            <person name="Wu P."/>
            <person name="Chen Y."/>
            <person name="Li M."/>
            <person name="Jiang H."/>
            <person name="Wu G."/>
        </authorList>
    </citation>
    <scope>NUCLEOTIDE SEQUENCE [LARGE SCALE GENOMIC DNA]</scope>
    <source>
        <strain evidence="10">cv. GZQX0401</strain>
        <tissue evidence="9">Young leaves</tissue>
    </source>
</reference>
<feature type="region of interest" description="Disordered" evidence="7">
    <location>
        <begin position="1"/>
        <end position="23"/>
    </location>
</feature>
<evidence type="ECO:0000259" key="8">
    <source>
        <dbReference type="PROSITE" id="PS51032"/>
    </source>
</evidence>
<dbReference type="KEGG" id="jcu:105647872"/>
<feature type="compositionally biased region" description="Basic residues" evidence="7">
    <location>
        <begin position="11"/>
        <end position="20"/>
    </location>
</feature>
<dbReference type="PROSITE" id="PS51032">
    <property type="entry name" value="AP2_ERF"/>
    <property type="match status" value="1"/>
</dbReference>
<comment type="similarity">
    <text evidence="6">Belongs to the AP2/ERF transcription factor family. ERF subfamily.</text>
</comment>
<dbReference type="GO" id="GO:0005634">
    <property type="term" value="C:nucleus"/>
    <property type="evidence" value="ECO:0007669"/>
    <property type="project" value="UniProtKB-SubCell"/>
</dbReference>
<sequence>MEKEANEKKPCMRRSRKGCMKGKGGPENALCTYRGVRQRTWGKWVAEIREPNRGNRIWLGTFNTSDEAARAYDQAALKLYGSSATLNLPQYCFNLPIGTASNSNISAGTCQNVIGSSNNEEISSSCASMCQDLIGSCSSEVITGGARNSNTCAIGCESCSSSSCLIGGLGDNDFYWPQDELDIENHFMDNTFFGGAGIGGGTGIGGDGFSWDGSGNTWGGAWGF</sequence>
<dbReference type="Pfam" id="PF00847">
    <property type="entry name" value="AP2"/>
    <property type="match status" value="1"/>
</dbReference>
<dbReference type="FunFam" id="3.30.730.10:FF:000001">
    <property type="entry name" value="Ethylene-responsive transcription factor 2"/>
    <property type="match status" value="1"/>
</dbReference>
<evidence type="ECO:0000256" key="2">
    <source>
        <dbReference type="ARBA" id="ARBA00023015"/>
    </source>
</evidence>
<keyword evidence="2" id="KW-0805">Transcription regulation</keyword>
<dbReference type="PANTHER" id="PTHR31241:SF81">
    <property type="entry name" value="AP2_ERF DOMAIN-CONTAINING PROTEIN"/>
    <property type="match status" value="1"/>
</dbReference>
<dbReference type="STRING" id="180498.A0A067JW56"/>
<evidence type="ECO:0000256" key="6">
    <source>
        <dbReference type="ARBA" id="ARBA00024343"/>
    </source>
</evidence>
<dbReference type="GO" id="GO:0003700">
    <property type="term" value="F:DNA-binding transcription factor activity"/>
    <property type="evidence" value="ECO:0007669"/>
    <property type="project" value="InterPro"/>
</dbReference>
<dbReference type="InterPro" id="IPR001471">
    <property type="entry name" value="AP2/ERF_dom"/>
</dbReference>
<evidence type="ECO:0000256" key="5">
    <source>
        <dbReference type="ARBA" id="ARBA00023242"/>
    </source>
</evidence>
<dbReference type="GO" id="GO:0000976">
    <property type="term" value="F:transcription cis-regulatory region binding"/>
    <property type="evidence" value="ECO:0007669"/>
    <property type="project" value="TreeGrafter"/>
</dbReference>
<dbReference type="Gene3D" id="3.30.730.10">
    <property type="entry name" value="AP2/ERF domain"/>
    <property type="match status" value="1"/>
</dbReference>
<dbReference type="SUPFAM" id="SSF54171">
    <property type="entry name" value="DNA-binding domain"/>
    <property type="match status" value="1"/>
</dbReference>
<evidence type="ECO:0000256" key="4">
    <source>
        <dbReference type="ARBA" id="ARBA00023163"/>
    </source>
</evidence>
<organism evidence="9 10">
    <name type="scientific">Jatropha curcas</name>
    <name type="common">Barbados nut</name>
    <dbReference type="NCBI Taxonomy" id="180498"/>
    <lineage>
        <taxon>Eukaryota</taxon>
        <taxon>Viridiplantae</taxon>
        <taxon>Streptophyta</taxon>
        <taxon>Embryophyta</taxon>
        <taxon>Tracheophyta</taxon>
        <taxon>Spermatophyta</taxon>
        <taxon>Magnoliopsida</taxon>
        <taxon>eudicotyledons</taxon>
        <taxon>Gunneridae</taxon>
        <taxon>Pentapetalae</taxon>
        <taxon>rosids</taxon>
        <taxon>fabids</taxon>
        <taxon>Malpighiales</taxon>
        <taxon>Euphorbiaceae</taxon>
        <taxon>Crotonoideae</taxon>
        <taxon>Jatropheae</taxon>
        <taxon>Jatropha</taxon>
    </lineage>
</organism>
<protein>
    <recommendedName>
        <fullName evidence="8">AP2/ERF domain-containing protein</fullName>
    </recommendedName>
</protein>
<keyword evidence="4" id="KW-0804">Transcription</keyword>
<dbReference type="EMBL" id="KK915213">
    <property type="protein sequence ID" value="KDP23749.1"/>
    <property type="molecule type" value="Genomic_DNA"/>
</dbReference>
<gene>
    <name evidence="9" type="ORF">JCGZ_23582</name>
</gene>
<keyword evidence="10" id="KW-1185">Reference proteome</keyword>
<dbReference type="AlphaFoldDB" id="A0A067JW56"/>
<name>A0A067JW56_JATCU</name>
<dbReference type="InterPro" id="IPR036955">
    <property type="entry name" value="AP2/ERF_dom_sf"/>
</dbReference>
<dbReference type="SMART" id="SM00380">
    <property type="entry name" value="AP2"/>
    <property type="match status" value="1"/>
</dbReference>
<dbReference type="GO" id="GO:0006950">
    <property type="term" value="P:response to stress"/>
    <property type="evidence" value="ECO:0007669"/>
    <property type="project" value="TreeGrafter"/>
</dbReference>
<dbReference type="InterPro" id="IPR016177">
    <property type="entry name" value="DNA-bd_dom_sf"/>
</dbReference>
<dbReference type="PRINTS" id="PR00367">
    <property type="entry name" value="ETHRSPELEMNT"/>
</dbReference>
<feature type="domain" description="AP2/ERF" evidence="8">
    <location>
        <begin position="32"/>
        <end position="89"/>
    </location>
</feature>
<accession>A0A067JW56</accession>
<comment type="subcellular location">
    <subcellularLocation>
        <location evidence="1">Nucleus</location>
    </subcellularLocation>
</comment>